<dbReference type="EMBL" id="JAMXFF010000106">
    <property type="protein sequence ID" value="MCT7970420.1"/>
    <property type="molecule type" value="Genomic_DNA"/>
</dbReference>
<reference evidence="2 3" key="1">
    <citation type="journal article" date="2022" name="Front. Microbiol.">
        <title>High genomic differentiation and limited gene flow indicate recent cryptic speciation within the genus Laspinema (cyanobacteria).</title>
        <authorList>
            <person name="Stanojkovic A."/>
            <person name="Skoupy S."/>
            <person name="Skaloud P."/>
            <person name="Dvorak P."/>
        </authorList>
    </citation>
    <scope>NUCLEOTIDE SEQUENCE [LARGE SCALE GENOMIC DNA]</scope>
    <source>
        <strain evidence="2 3">D2a</strain>
    </source>
</reference>
<evidence type="ECO:0000313" key="3">
    <source>
        <dbReference type="Proteomes" id="UP001525890"/>
    </source>
</evidence>
<name>A0ABT2N083_9CYAN</name>
<keyword evidence="3" id="KW-1185">Reference proteome</keyword>
<feature type="domain" description="Tc1-like transposase DDE" evidence="1">
    <location>
        <begin position="4"/>
        <end position="178"/>
    </location>
</feature>
<sequence length="208" mass="24007">MHLISTDEMTGIQALSRAYPTQSMIPGQVKRIEFEYIRHGTVSLIANWDIAKGQVIEPSIGPRRTEIDFVNHIEQTIDTDPKAGWIFIVDQLNTHMSESLVQLVASRCQINTDLGVKGKKGILASMKTRRAFLSDPTHRIRFVYLPKHTSWLNQIECWFSILTRRLLKRGEFTSTSDLSEQILKFIDYFNRTSAKPFLWKFEGFKDSN</sequence>
<comment type="caution">
    <text evidence="2">The sequence shown here is derived from an EMBL/GenBank/DDBJ whole genome shotgun (WGS) entry which is preliminary data.</text>
</comment>
<dbReference type="Proteomes" id="UP001525890">
    <property type="component" value="Unassembled WGS sequence"/>
</dbReference>
<accession>A0ABT2N083</accession>
<evidence type="ECO:0000259" key="1">
    <source>
        <dbReference type="Pfam" id="PF13358"/>
    </source>
</evidence>
<proteinExistence type="predicted"/>
<dbReference type="Pfam" id="PF13358">
    <property type="entry name" value="DDE_3"/>
    <property type="match status" value="1"/>
</dbReference>
<organism evidence="2 3">
    <name type="scientific">Laspinema palackyanum D2a</name>
    <dbReference type="NCBI Taxonomy" id="2953684"/>
    <lineage>
        <taxon>Bacteria</taxon>
        <taxon>Bacillati</taxon>
        <taxon>Cyanobacteriota</taxon>
        <taxon>Cyanophyceae</taxon>
        <taxon>Oscillatoriophycideae</taxon>
        <taxon>Oscillatoriales</taxon>
        <taxon>Laspinemataceae</taxon>
        <taxon>Laspinema</taxon>
        <taxon>Laspinema palackyanum</taxon>
    </lineage>
</organism>
<dbReference type="InterPro" id="IPR036397">
    <property type="entry name" value="RNaseH_sf"/>
</dbReference>
<gene>
    <name evidence="2" type="ORF">NG799_29335</name>
</gene>
<dbReference type="Gene3D" id="3.30.420.10">
    <property type="entry name" value="Ribonuclease H-like superfamily/Ribonuclease H"/>
    <property type="match status" value="1"/>
</dbReference>
<evidence type="ECO:0000313" key="2">
    <source>
        <dbReference type="EMBL" id="MCT7970420.1"/>
    </source>
</evidence>
<dbReference type="InterPro" id="IPR038717">
    <property type="entry name" value="Tc1-like_DDE_dom"/>
</dbReference>
<protein>
    <submittedName>
        <fullName evidence="2">Transposase</fullName>
    </submittedName>
</protein>